<comment type="caution">
    <text evidence="3">The sequence shown here is derived from an EMBL/GenBank/DDBJ whole genome shotgun (WGS) entry which is preliminary data.</text>
</comment>
<feature type="domain" description="BioF2-like acetyltransferase" evidence="2">
    <location>
        <begin position="163"/>
        <end position="292"/>
    </location>
</feature>
<accession>A0ABV2MZZ9</accession>
<gene>
    <name evidence="3" type="ORF">ABID37_002605</name>
</gene>
<evidence type="ECO:0000259" key="2">
    <source>
        <dbReference type="Pfam" id="PF13480"/>
    </source>
</evidence>
<evidence type="ECO:0000256" key="1">
    <source>
        <dbReference type="SAM" id="MobiDB-lite"/>
    </source>
</evidence>
<protein>
    <submittedName>
        <fullName evidence="3">CelD/BcsL family acetyltransferase involved in cellulose biosynthesis</fullName>
    </submittedName>
</protein>
<feature type="region of interest" description="Disordered" evidence="1">
    <location>
        <begin position="1"/>
        <end position="23"/>
    </location>
</feature>
<evidence type="ECO:0000313" key="4">
    <source>
        <dbReference type="Proteomes" id="UP001549076"/>
    </source>
</evidence>
<proteinExistence type="predicted"/>
<evidence type="ECO:0000313" key="3">
    <source>
        <dbReference type="EMBL" id="MET3792388.1"/>
    </source>
</evidence>
<dbReference type="EMBL" id="JBEPML010000008">
    <property type="protein sequence ID" value="MET3792388.1"/>
    <property type="molecule type" value="Genomic_DNA"/>
</dbReference>
<feature type="compositionally biased region" description="Basic and acidic residues" evidence="1">
    <location>
        <begin position="1"/>
        <end position="10"/>
    </location>
</feature>
<dbReference type="SUPFAM" id="SSF55729">
    <property type="entry name" value="Acyl-CoA N-acyltransferases (Nat)"/>
    <property type="match status" value="1"/>
</dbReference>
<dbReference type="Pfam" id="PF13480">
    <property type="entry name" value="Acetyltransf_6"/>
    <property type="match status" value="1"/>
</dbReference>
<organism evidence="3 4">
    <name type="scientific">Aquamicrobium terrae</name>
    <dbReference type="NCBI Taxonomy" id="1324945"/>
    <lineage>
        <taxon>Bacteria</taxon>
        <taxon>Pseudomonadati</taxon>
        <taxon>Pseudomonadota</taxon>
        <taxon>Alphaproteobacteria</taxon>
        <taxon>Hyphomicrobiales</taxon>
        <taxon>Phyllobacteriaceae</taxon>
        <taxon>Aquamicrobium</taxon>
    </lineage>
</organism>
<sequence length="374" mass="41955">MKNLKPEDVRTGPPAPAQSNEPNPFFQPWILDNARRHLLAPHERFMLAGDERRIILPLAVDRRIPGWLPTIAHIWGHKHCFDSTPLAQNPSRDDVKSLFDSLAEEGIDILRWRRLPMDTAFAAALLEFLKGQGLAHEETKSYERSLLIADGSGPDSFFDRLGKRRRKDLRRRRQRLSELGEVEFVTYQGRHDAMQWCHDFIELEASGWKGPSGTRTAIGCSESERAFFEAMARDGAASGNIIVHSLTLDGKPVAITVNFRSGTWVWAYKVAYREDLASLSPGVQLEVEGSRAFLSDPGIACVDSCVASGRSLMNDLWPGRRPMAEFLIAVRPSANPMVRTSGLLWRRYLALKNAARDTIRSRRFPPRASAAASA</sequence>
<keyword evidence="4" id="KW-1185">Reference proteome</keyword>
<reference evidence="3 4" key="1">
    <citation type="submission" date="2024-06" db="EMBL/GenBank/DDBJ databases">
        <title>Genomic Encyclopedia of Type Strains, Phase IV (KMG-IV): sequencing the most valuable type-strain genomes for metagenomic binning, comparative biology and taxonomic classification.</title>
        <authorList>
            <person name="Goeker M."/>
        </authorList>
    </citation>
    <scope>NUCLEOTIDE SEQUENCE [LARGE SCALE GENOMIC DNA]</scope>
    <source>
        <strain evidence="3 4">DSM 27865</strain>
    </source>
</reference>
<dbReference type="RefSeq" id="WP_354195358.1">
    <property type="nucleotide sequence ID" value="NZ_JBEPML010000008.1"/>
</dbReference>
<dbReference type="InterPro" id="IPR038740">
    <property type="entry name" value="BioF2-like_GNAT_dom"/>
</dbReference>
<dbReference type="InterPro" id="IPR016181">
    <property type="entry name" value="Acyl_CoA_acyltransferase"/>
</dbReference>
<dbReference type="Proteomes" id="UP001549076">
    <property type="component" value="Unassembled WGS sequence"/>
</dbReference>
<name>A0ABV2MZZ9_9HYPH</name>